<dbReference type="PROSITE" id="PS50005">
    <property type="entry name" value="TPR"/>
    <property type="match status" value="1"/>
</dbReference>
<dbReference type="InterPro" id="IPR011990">
    <property type="entry name" value="TPR-like_helical_dom_sf"/>
</dbReference>
<dbReference type="Proteomes" id="UP000714380">
    <property type="component" value="Unassembled WGS sequence"/>
</dbReference>
<comment type="caution">
    <text evidence="4">The sequence shown here is derived from an EMBL/GenBank/DDBJ whole genome shotgun (WGS) entry which is preliminary data.</text>
</comment>
<name>A0ABS7ZKN9_9GAMM</name>
<evidence type="ECO:0000256" key="1">
    <source>
        <dbReference type="HAMAP-Rule" id="MF_02066"/>
    </source>
</evidence>
<protein>
    <recommendedName>
        <fullName evidence="1">Cell division coordinator CpoB</fullName>
    </recommendedName>
</protein>
<dbReference type="Pfam" id="PF13432">
    <property type="entry name" value="TPR_16"/>
    <property type="match status" value="1"/>
</dbReference>
<dbReference type="Gene3D" id="1.25.40.10">
    <property type="entry name" value="Tetratricopeptide repeat domain"/>
    <property type="match status" value="1"/>
</dbReference>
<dbReference type="InterPro" id="IPR034706">
    <property type="entry name" value="CpoB"/>
</dbReference>
<keyword evidence="2" id="KW-0802">TPR repeat</keyword>
<keyword evidence="1" id="KW-0732">Signal</keyword>
<dbReference type="RefSeq" id="WP_225671116.1">
    <property type="nucleotide sequence ID" value="NZ_JAEDAH010000007.1"/>
</dbReference>
<feature type="domain" description="YbgF trimerisation" evidence="3">
    <location>
        <begin position="64"/>
        <end position="118"/>
    </location>
</feature>
<feature type="signal peptide" evidence="1">
    <location>
        <begin position="1"/>
        <end position="18"/>
    </location>
</feature>
<feature type="chain" id="PRO_5044923121" description="Cell division coordinator CpoB" evidence="1">
    <location>
        <begin position="19"/>
        <end position="258"/>
    </location>
</feature>
<keyword evidence="1" id="KW-0131">Cell cycle</keyword>
<organism evidence="4 5">
    <name type="scientific">Thalassolituus marinus</name>
    <dbReference type="NCBI Taxonomy" id="671053"/>
    <lineage>
        <taxon>Bacteria</taxon>
        <taxon>Pseudomonadati</taxon>
        <taxon>Pseudomonadota</taxon>
        <taxon>Gammaproteobacteria</taxon>
        <taxon>Oceanospirillales</taxon>
        <taxon>Oceanospirillaceae</taxon>
        <taxon>Thalassolituus</taxon>
    </lineage>
</organism>
<evidence type="ECO:0000313" key="5">
    <source>
        <dbReference type="Proteomes" id="UP000714380"/>
    </source>
</evidence>
<comment type="similarity">
    <text evidence="1">Belongs to the CpoB family.</text>
</comment>
<evidence type="ECO:0000313" key="4">
    <source>
        <dbReference type="EMBL" id="MCA6062291.1"/>
    </source>
</evidence>
<keyword evidence="1" id="KW-0132">Cell division</keyword>
<dbReference type="Gene3D" id="1.20.5.110">
    <property type="match status" value="1"/>
</dbReference>
<evidence type="ECO:0000259" key="3">
    <source>
        <dbReference type="Pfam" id="PF16331"/>
    </source>
</evidence>
<dbReference type="SUPFAM" id="SSF48452">
    <property type="entry name" value="TPR-like"/>
    <property type="match status" value="1"/>
</dbReference>
<feature type="coiled-coil region" evidence="1">
    <location>
        <begin position="65"/>
        <end position="103"/>
    </location>
</feature>
<dbReference type="EMBL" id="JAEDAH010000007">
    <property type="protein sequence ID" value="MCA6062291.1"/>
    <property type="molecule type" value="Genomic_DNA"/>
</dbReference>
<reference evidence="4 5" key="1">
    <citation type="submission" date="2020-12" db="EMBL/GenBank/DDBJ databases">
        <title>Novel Thalassolituus-related marine hydrocarbonoclastic bacteria mediated algae-derived hydrocarbons mineralization in twilight zone of the northern South China Sea.</title>
        <authorList>
            <person name="Dong C."/>
        </authorList>
    </citation>
    <scope>NUCLEOTIDE SEQUENCE [LARGE SCALE GENOMIC DNA]</scope>
    <source>
        <strain evidence="4 5">IMCC1826</strain>
    </source>
</reference>
<dbReference type="Pfam" id="PF16331">
    <property type="entry name" value="TolA_bind_tri"/>
    <property type="match status" value="1"/>
</dbReference>
<keyword evidence="1" id="KW-0175">Coiled coil</keyword>
<proteinExistence type="inferred from homology"/>
<keyword evidence="5" id="KW-1185">Reference proteome</keyword>
<evidence type="ECO:0000256" key="2">
    <source>
        <dbReference type="PROSITE-ProRule" id="PRU00339"/>
    </source>
</evidence>
<gene>
    <name evidence="1" type="primary">cpoB</name>
    <name evidence="4" type="ORF">I9W95_01585</name>
</gene>
<comment type="function">
    <text evidence="1">Mediates coordination of peptidoglycan synthesis and outer membrane constriction during cell division.</text>
</comment>
<comment type="subcellular location">
    <subcellularLocation>
        <location evidence="1">Periplasm</location>
    </subcellularLocation>
</comment>
<dbReference type="HAMAP" id="MF_02066">
    <property type="entry name" value="CpoB"/>
    <property type="match status" value="1"/>
</dbReference>
<keyword evidence="1" id="KW-0574">Periplasm</keyword>
<feature type="repeat" description="TPR" evidence="2">
    <location>
        <begin position="173"/>
        <end position="206"/>
    </location>
</feature>
<dbReference type="InterPro" id="IPR019734">
    <property type="entry name" value="TPR_rpt"/>
</dbReference>
<dbReference type="InterPro" id="IPR032519">
    <property type="entry name" value="YbgF_tri"/>
</dbReference>
<sequence precursor="true">MKALVLTVLAATAASAFADDGWVSVGAAKAVAPAVPSASVDTSSQAVIAPSARTVSSAGASSGLVSELYLQMEQMQQEIAMLRDQVEAQNHQISRMKQEQQDRYLDLDRRLSAMMNAAPVPNTVAAGANVAPVMSAADAYKQAQKLMYEKKYQEANEAYLAMAKQYPQEPLAVNALYWSGEIYLLQGELEKALASFRQVVDNHADHQKVPDATYKVGYTLDKQGKTADARVWMKKVVDQFTGKADTAVRLAKNYLDSH</sequence>
<accession>A0ABS7ZKN9</accession>